<proteinExistence type="predicted"/>
<dbReference type="Gene3D" id="3.40.50.1820">
    <property type="entry name" value="alpha/beta hydrolase"/>
    <property type="match status" value="1"/>
</dbReference>
<dbReference type="SUPFAM" id="SSF53474">
    <property type="entry name" value="alpha/beta-Hydrolases"/>
    <property type="match status" value="1"/>
</dbReference>
<evidence type="ECO:0000313" key="3">
    <source>
        <dbReference type="Proteomes" id="UP001589788"/>
    </source>
</evidence>
<gene>
    <name evidence="2" type="ORF">ACFFRE_02240</name>
</gene>
<reference evidence="2 3" key="1">
    <citation type="submission" date="2024-09" db="EMBL/GenBank/DDBJ databases">
        <authorList>
            <person name="Sun Q."/>
            <person name="Mori K."/>
        </authorList>
    </citation>
    <scope>NUCLEOTIDE SEQUENCE [LARGE SCALE GENOMIC DNA]</scope>
    <source>
        <strain evidence="2 3">JCM 15389</strain>
    </source>
</reference>
<dbReference type="EMBL" id="JBHLYQ010000011">
    <property type="protein sequence ID" value="MFC0080978.1"/>
    <property type="molecule type" value="Genomic_DNA"/>
</dbReference>
<name>A0ABV6BZW9_9ACTN</name>
<dbReference type="PANTHER" id="PTHR43689:SF8">
    <property type="entry name" value="ALPHA_BETA-HYDROLASES SUPERFAMILY PROTEIN"/>
    <property type="match status" value="1"/>
</dbReference>
<dbReference type="InterPro" id="IPR029058">
    <property type="entry name" value="AB_hydrolase_fold"/>
</dbReference>
<protein>
    <submittedName>
        <fullName evidence="2">Alpha/beta fold hydrolase</fullName>
    </submittedName>
</protein>
<dbReference type="PRINTS" id="PR00111">
    <property type="entry name" value="ABHYDROLASE"/>
</dbReference>
<dbReference type="Pfam" id="PF12697">
    <property type="entry name" value="Abhydrolase_6"/>
    <property type="match status" value="1"/>
</dbReference>
<dbReference type="InterPro" id="IPR000073">
    <property type="entry name" value="AB_hydrolase_1"/>
</dbReference>
<dbReference type="RefSeq" id="WP_377787774.1">
    <property type="nucleotide sequence ID" value="NZ_JBHLYQ010000011.1"/>
</dbReference>
<keyword evidence="2" id="KW-0378">Hydrolase</keyword>
<dbReference type="GO" id="GO:0016787">
    <property type="term" value="F:hydrolase activity"/>
    <property type="evidence" value="ECO:0007669"/>
    <property type="project" value="UniProtKB-KW"/>
</dbReference>
<evidence type="ECO:0000259" key="1">
    <source>
        <dbReference type="Pfam" id="PF12697"/>
    </source>
</evidence>
<dbReference type="Proteomes" id="UP001589788">
    <property type="component" value="Unassembled WGS sequence"/>
</dbReference>
<keyword evidence="3" id="KW-1185">Reference proteome</keyword>
<evidence type="ECO:0000313" key="2">
    <source>
        <dbReference type="EMBL" id="MFC0080978.1"/>
    </source>
</evidence>
<organism evidence="2 3">
    <name type="scientific">Aciditerrimonas ferrireducens</name>
    <dbReference type="NCBI Taxonomy" id="667306"/>
    <lineage>
        <taxon>Bacteria</taxon>
        <taxon>Bacillati</taxon>
        <taxon>Actinomycetota</taxon>
        <taxon>Acidimicrobiia</taxon>
        <taxon>Acidimicrobiales</taxon>
        <taxon>Acidimicrobiaceae</taxon>
        <taxon>Aciditerrimonas</taxon>
    </lineage>
</organism>
<accession>A0ABV6BZW9</accession>
<sequence length="259" mass="27067">MSSLVNDSLPRLRCRRLGQGPPVGLLPSLGRPASDFERLATALAQHGYEALLVDLPGVAGSPLLPPDADLHDLAQAVAHTMAAQQSRPGPFFLVGHAFGNRVARCLAADQPTSIRGLVLLGCGGLVPGDPEALAALLACFDLGLDPGRHHQAVATAFFAPGNDATCWATGWHPMAAAAQRAALERVRVEAWWLPPLPIPVLAMVGHQDRIAPPANAEALVADLGPRGELVIVDGAGHALLPEQPTQVEAAILAWLARHA</sequence>
<comment type="caution">
    <text evidence="2">The sequence shown here is derived from an EMBL/GenBank/DDBJ whole genome shotgun (WGS) entry which is preliminary data.</text>
</comment>
<feature type="domain" description="AB hydrolase-1" evidence="1">
    <location>
        <begin position="25"/>
        <end position="249"/>
    </location>
</feature>
<dbReference type="PANTHER" id="PTHR43689">
    <property type="entry name" value="HYDROLASE"/>
    <property type="match status" value="1"/>
</dbReference>